<accession>A0A0G4HMP8</accession>
<proteinExistence type="predicted"/>
<dbReference type="AlphaFoldDB" id="A0A0G4HMP8"/>
<sequence length="625" mass="65294">MCLIARTHTVATCNETGDPQPNPVSSIVIRTDSGQTGSTGAVDTFTYTCASGYSVVGNATVTFECTGDAGGGSSWKGTPPTCSAAACNETGDPQPNTLSTAVVRTDSGQSGDTGGHANFTYSCNPGYALVGGPSVPFTCTGDSLGVSTWKGTPPTCSAAACNEATDPQPNNLTANVIRTDSGQTGSTGGHANFTYSCNPGYSLAADSLATLDEHLSKCLAAAPADTRKTIAVQAATSSSNTISTLLDELEAEVTASVGSGGTTAASAGSTLQSLNVVMAPPATKPPLADRVRASDTALKILQAVDSIADNLAVALPVGETSIVRPAGATISIAVKVSPPDATVMEIQSDSASVRLQVADQARLEAIPTTGEYYSVGEFYQGSNQAIRQSLKPDARRPDSGGARTLSVMESISSPAPYAGVRTRESGFVLSGFSPFIRMTAKQNNNLMGGIRTRLVNPSDSGRVGTDTRSNRRLHSERTQIDEEGQAGEVSESWDSQFESESLSQEDRKLTTTDEDRNQNIVRIQLSEPEKEKLLKQRSLVENDWTTYGLGGAGGGWEVECSQLDVQNEEWTYDGCTTIEGDEVQCEYVIRALDAVFIFQQRSGSRGGSASSGPSPSSFAHGDFRL</sequence>
<feature type="compositionally biased region" description="Low complexity" evidence="4">
    <location>
        <begin position="603"/>
        <end position="619"/>
    </location>
</feature>
<dbReference type="PROSITE" id="PS50923">
    <property type="entry name" value="SUSHI"/>
    <property type="match status" value="2"/>
</dbReference>
<keyword evidence="2" id="KW-0677">Repeat</keyword>
<evidence type="ECO:0000256" key="4">
    <source>
        <dbReference type="SAM" id="MobiDB-lite"/>
    </source>
</evidence>
<gene>
    <name evidence="6" type="ORF">Cvel_1194</name>
</gene>
<dbReference type="VEuPathDB" id="CryptoDB:Cvel_1194"/>
<dbReference type="CDD" id="cd00033">
    <property type="entry name" value="CCP"/>
    <property type="match status" value="2"/>
</dbReference>
<dbReference type="PANTHER" id="PTHR45656">
    <property type="entry name" value="PROTEIN CBR-CLEC-78"/>
    <property type="match status" value="1"/>
</dbReference>
<dbReference type="InterPro" id="IPR051277">
    <property type="entry name" value="SEZ6_CSMD_C4BPB_Regulators"/>
</dbReference>
<dbReference type="SUPFAM" id="SSF57535">
    <property type="entry name" value="Complement control module/SCR domain"/>
    <property type="match status" value="2"/>
</dbReference>
<evidence type="ECO:0000256" key="1">
    <source>
        <dbReference type="ARBA" id="ARBA00022729"/>
    </source>
</evidence>
<feature type="domain" description="Sushi" evidence="5">
    <location>
        <begin position="85"/>
        <end position="158"/>
    </location>
</feature>
<feature type="region of interest" description="Disordered" evidence="4">
    <location>
        <begin position="450"/>
        <end position="515"/>
    </location>
</feature>
<dbReference type="PhylomeDB" id="A0A0G4HMP8"/>
<evidence type="ECO:0000259" key="5">
    <source>
        <dbReference type="PROSITE" id="PS50923"/>
    </source>
</evidence>
<evidence type="ECO:0000256" key="3">
    <source>
        <dbReference type="ARBA" id="ARBA00023157"/>
    </source>
</evidence>
<dbReference type="Gene3D" id="2.10.70.10">
    <property type="entry name" value="Complement Module, domain 1"/>
    <property type="match status" value="2"/>
</dbReference>
<dbReference type="SMART" id="SM00032">
    <property type="entry name" value="CCP"/>
    <property type="match status" value="2"/>
</dbReference>
<feature type="compositionally biased region" description="Basic and acidic residues" evidence="4">
    <location>
        <begin position="504"/>
        <end position="515"/>
    </location>
</feature>
<name>A0A0G4HMP8_9ALVE</name>
<keyword evidence="1" id="KW-0732">Signal</keyword>
<dbReference type="InterPro" id="IPR000436">
    <property type="entry name" value="Sushi_SCR_CCP_dom"/>
</dbReference>
<dbReference type="Pfam" id="PF00084">
    <property type="entry name" value="Sushi"/>
    <property type="match status" value="2"/>
</dbReference>
<keyword evidence="3" id="KW-1015">Disulfide bond</keyword>
<evidence type="ECO:0000313" key="6">
    <source>
        <dbReference type="EMBL" id="CEM45626.1"/>
    </source>
</evidence>
<dbReference type="InterPro" id="IPR035976">
    <property type="entry name" value="Sushi/SCR/CCP_sf"/>
</dbReference>
<reference evidence="6" key="1">
    <citation type="submission" date="2014-11" db="EMBL/GenBank/DDBJ databases">
        <authorList>
            <person name="Otto D Thomas"/>
            <person name="Naeem Raeece"/>
        </authorList>
    </citation>
    <scope>NUCLEOTIDE SEQUENCE</scope>
</reference>
<evidence type="ECO:0000256" key="2">
    <source>
        <dbReference type="ARBA" id="ARBA00022737"/>
    </source>
</evidence>
<feature type="compositionally biased region" description="Polar residues" evidence="4">
    <location>
        <begin position="492"/>
        <end position="502"/>
    </location>
</feature>
<feature type="domain" description="Sushi" evidence="5">
    <location>
        <begin position="11"/>
        <end position="84"/>
    </location>
</feature>
<protein>
    <recommendedName>
        <fullName evidence="5">Sushi domain-containing protein</fullName>
    </recommendedName>
</protein>
<organism evidence="6">
    <name type="scientific">Chromera velia CCMP2878</name>
    <dbReference type="NCBI Taxonomy" id="1169474"/>
    <lineage>
        <taxon>Eukaryota</taxon>
        <taxon>Sar</taxon>
        <taxon>Alveolata</taxon>
        <taxon>Colpodellida</taxon>
        <taxon>Chromeraceae</taxon>
        <taxon>Chromera</taxon>
    </lineage>
</organism>
<dbReference type="PANTHER" id="PTHR45656:SF4">
    <property type="entry name" value="PROTEIN CBR-CLEC-78"/>
    <property type="match status" value="1"/>
</dbReference>
<dbReference type="EMBL" id="CDMZ01003229">
    <property type="protein sequence ID" value="CEM45626.1"/>
    <property type="molecule type" value="Genomic_DNA"/>
</dbReference>
<feature type="region of interest" description="Disordered" evidence="4">
    <location>
        <begin position="603"/>
        <end position="625"/>
    </location>
</feature>